<accession>A0AA36MFV1</accession>
<name>A0AA36MFV1_CYLNA</name>
<keyword evidence="2" id="KW-1185">Reference proteome</keyword>
<dbReference type="AlphaFoldDB" id="A0AA36MFV1"/>
<sequence>PADRQPLRDRPPLTQHTYSLWSVRSFTSYHRSLLENDQLTASSVSHYSTYSRSHLNTCADRLDLLFAADSKCTHSRLFIIPWWSLESFHHGYGVQISVLVQ</sequence>
<reference evidence="1" key="1">
    <citation type="submission" date="2023-07" db="EMBL/GenBank/DDBJ databases">
        <authorList>
            <consortium name="CYATHOMIX"/>
        </authorList>
    </citation>
    <scope>NUCLEOTIDE SEQUENCE</scope>
    <source>
        <strain evidence="1">N/A</strain>
    </source>
</reference>
<gene>
    <name evidence="1" type="ORF">CYNAS_LOCUS20673</name>
</gene>
<dbReference type="EMBL" id="CATQJL010000326">
    <property type="protein sequence ID" value="CAJ0608690.1"/>
    <property type="molecule type" value="Genomic_DNA"/>
</dbReference>
<feature type="non-terminal residue" evidence="1">
    <location>
        <position position="1"/>
    </location>
</feature>
<dbReference type="Proteomes" id="UP001176961">
    <property type="component" value="Unassembled WGS sequence"/>
</dbReference>
<organism evidence="1 2">
    <name type="scientific">Cylicocyclus nassatus</name>
    <name type="common">Nematode worm</name>
    <dbReference type="NCBI Taxonomy" id="53992"/>
    <lineage>
        <taxon>Eukaryota</taxon>
        <taxon>Metazoa</taxon>
        <taxon>Ecdysozoa</taxon>
        <taxon>Nematoda</taxon>
        <taxon>Chromadorea</taxon>
        <taxon>Rhabditida</taxon>
        <taxon>Rhabditina</taxon>
        <taxon>Rhabditomorpha</taxon>
        <taxon>Strongyloidea</taxon>
        <taxon>Strongylidae</taxon>
        <taxon>Cylicocyclus</taxon>
    </lineage>
</organism>
<proteinExistence type="predicted"/>
<protein>
    <submittedName>
        <fullName evidence="1">Uncharacterized protein</fullName>
    </submittedName>
</protein>
<evidence type="ECO:0000313" key="2">
    <source>
        <dbReference type="Proteomes" id="UP001176961"/>
    </source>
</evidence>
<evidence type="ECO:0000313" key="1">
    <source>
        <dbReference type="EMBL" id="CAJ0608690.1"/>
    </source>
</evidence>
<comment type="caution">
    <text evidence="1">The sequence shown here is derived from an EMBL/GenBank/DDBJ whole genome shotgun (WGS) entry which is preliminary data.</text>
</comment>